<evidence type="ECO:0000256" key="1">
    <source>
        <dbReference type="SAM" id="Phobius"/>
    </source>
</evidence>
<protein>
    <submittedName>
        <fullName evidence="2">Uncharacterized protein</fullName>
    </submittedName>
</protein>
<reference evidence="2 3" key="1">
    <citation type="submission" date="2020-08" db="EMBL/GenBank/DDBJ databases">
        <title>Sequencing the genomes of 1000 actinobacteria strains.</title>
        <authorList>
            <person name="Klenk H.-P."/>
        </authorList>
    </citation>
    <scope>NUCLEOTIDE SEQUENCE [LARGE SCALE GENOMIC DNA]</scope>
    <source>
        <strain evidence="2 3">DSM 102122</strain>
    </source>
</reference>
<feature type="transmembrane region" description="Helical" evidence="1">
    <location>
        <begin position="6"/>
        <end position="24"/>
    </location>
</feature>
<keyword evidence="1" id="KW-0812">Transmembrane</keyword>
<accession>A0A7W9GV17</accession>
<comment type="caution">
    <text evidence="2">The sequence shown here is derived from an EMBL/GenBank/DDBJ whole genome shotgun (WGS) entry which is preliminary data.</text>
</comment>
<sequence length="44" mass="4728">MQDVAYIALTVVFFIAMALLAAGADRLGRRYGSDADATHAEAER</sequence>
<dbReference type="EMBL" id="JACHMM010000001">
    <property type="protein sequence ID" value="MBB5790550.1"/>
    <property type="molecule type" value="Genomic_DNA"/>
</dbReference>
<keyword evidence="3" id="KW-1185">Reference proteome</keyword>
<gene>
    <name evidence="2" type="ORF">HD601_005125</name>
</gene>
<dbReference type="RefSeq" id="WP_281386350.1">
    <property type="nucleotide sequence ID" value="NZ_JACHMM010000001.1"/>
</dbReference>
<keyword evidence="1" id="KW-1133">Transmembrane helix</keyword>
<keyword evidence="1" id="KW-0472">Membrane</keyword>
<dbReference type="AlphaFoldDB" id="A0A7W9GV17"/>
<dbReference type="Proteomes" id="UP000542813">
    <property type="component" value="Unassembled WGS sequence"/>
</dbReference>
<proteinExistence type="predicted"/>
<name>A0A7W9GV17_9ACTN</name>
<evidence type="ECO:0000313" key="3">
    <source>
        <dbReference type="Proteomes" id="UP000542813"/>
    </source>
</evidence>
<organism evidence="2 3">
    <name type="scientific">Jiangella mangrovi</name>
    <dbReference type="NCBI Taxonomy" id="1524084"/>
    <lineage>
        <taxon>Bacteria</taxon>
        <taxon>Bacillati</taxon>
        <taxon>Actinomycetota</taxon>
        <taxon>Actinomycetes</taxon>
        <taxon>Jiangellales</taxon>
        <taxon>Jiangellaceae</taxon>
        <taxon>Jiangella</taxon>
    </lineage>
</organism>
<evidence type="ECO:0000313" key="2">
    <source>
        <dbReference type="EMBL" id="MBB5790550.1"/>
    </source>
</evidence>